<gene>
    <name evidence="1" type="ORF">CCACVL1_15333</name>
</gene>
<comment type="caution">
    <text evidence="1">The sequence shown here is derived from an EMBL/GenBank/DDBJ whole genome shotgun (WGS) entry which is preliminary data.</text>
</comment>
<protein>
    <submittedName>
        <fullName evidence="1">Uncharacterized protein</fullName>
    </submittedName>
</protein>
<accession>A0A1R3I2R3</accession>
<evidence type="ECO:0000313" key="2">
    <source>
        <dbReference type="Proteomes" id="UP000188268"/>
    </source>
</evidence>
<organism evidence="1 2">
    <name type="scientific">Corchorus capsularis</name>
    <name type="common">Jute</name>
    <dbReference type="NCBI Taxonomy" id="210143"/>
    <lineage>
        <taxon>Eukaryota</taxon>
        <taxon>Viridiplantae</taxon>
        <taxon>Streptophyta</taxon>
        <taxon>Embryophyta</taxon>
        <taxon>Tracheophyta</taxon>
        <taxon>Spermatophyta</taxon>
        <taxon>Magnoliopsida</taxon>
        <taxon>eudicotyledons</taxon>
        <taxon>Gunneridae</taxon>
        <taxon>Pentapetalae</taxon>
        <taxon>rosids</taxon>
        <taxon>malvids</taxon>
        <taxon>Malvales</taxon>
        <taxon>Malvaceae</taxon>
        <taxon>Grewioideae</taxon>
        <taxon>Apeibeae</taxon>
        <taxon>Corchorus</taxon>
    </lineage>
</organism>
<keyword evidence="2" id="KW-1185">Reference proteome</keyword>
<name>A0A1R3I2R3_COCAP</name>
<dbReference type="AlphaFoldDB" id="A0A1R3I2R3"/>
<sequence>MGWSLEAWLGLVLCSIKTPHIQRHRHSDLPVFLPTY</sequence>
<reference evidence="1 2" key="1">
    <citation type="submission" date="2013-09" db="EMBL/GenBank/DDBJ databases">
        <title>Corchorus capsularis genome sequencing.</title>
        <authorList>
            <person name="Alam M."/>
            <person name="Haque M.S."/>
            <person name="Islam M.S."/>
            <person name="Emdad E.M."/>
            <person name="Islam M.M."/>
            <person name="Ahmed B."/>
            <person name="Halim A."/>
            <person name="Hossen Q.M.M."/>
            <person name="Hossain M.Z."/>
            <person name="Ahmed R."/>
            <person name="Khan M.M."/>
            <person name="Islam R."/>
            <person name="Rashid M.M."/>
            <person name="Khan S.A."/>
            <person name="Rahman M.S."/>
            <person name="Alam M."/>
        </authorList>
    </citation>
    <scope>NUCLEOTIDE SEQUENCE [LARGE SCALE GENOMIC DNA]</scope>
    <source>
        <strain evidence="2">cv. CVL-1</strain>
        <tissue evidence="1">Whole seedling</tissue>
    </source>
</reference>
<evidence type="ECO:0000313" key="1">
    <source>
        <dbReference type="EMBL" id="OMO76874.1"/>
    </source>
</evidence>
<dbReference type="EMBL" id="AWWV01010840">
    <property type="protein sequence ID" value="OMO76874.1"/>
    <property type="molecule type" value="Genomic_DNA"/>
</dbReference>
<proteinExistence type="predicted"/>
<dbReference type="Gramene" id="OMO76874">
    <property type="protein sequence ID" value="OMO76874"/>
    <property type="gene ID" value="CCACVL1_15333"/>
</dbReference>
<dbReference type="Proteomes" id="UP000188268">
    <property type="component" value="Unassembled WGS sequence"/>
</dbReference>